<dbReference type="OrthoDB" id="9803333at2"/>
<evidence type="ECO:0000256" key="2">
    <source>
        <dbReference type="ARBA" id="ARBA00006484"/>
    </source>
</evidence>
<evidence type="ECO:0000256" key="7">
    <source>
        <dbReference type="ARBA" id="ARBA00031758"/>
    </source>
</evidence>
<evidence type="ECO:0000256" key="8">
    <source>
        <dbReference type="ARBA" id="ARBA00047315"/>
    </source>
</evidence>
<dbReference type="Proteomes" id="UP000315103">
    <property type="component" value="Unassembled WGS sequence"/>
</dbReference>
<comment type="catalytic activity">
    <reaction evidence="8">
        <text>(S)-acetoin + NAD(+) = diacetyl + NADH + H(+)</text>
        <dbReference type="Rhea" id="RHEA:27286"/>
        <dbReference type="ChEBI" id="CHEBI:15378"/>
        <dbReference type="ChEBI" id="CHEBI:15687"/>
        <dbReference type="ChEBI" id="CHEBI:16583"/>
        <dbReference type="ChEBI" id="CHEBI:57540"/>
        <dbReference type="ChEBI" id="CHEBI:57945"/>
        <dbReference type="EC" id="1.1.1.304"/>
    </reaction>
</comment>
<dbReference type="Gene3D" id="3.40.50.720">
    <property type="entry name" value="NAD(P)-binding Rossmann-like Domain"/>
    <property type="match status" value="1"/>
</dbReference>
<reference evidence="10 11" key="1">
    <citation type="submission" date="2019-07" db="EMBL/GenBank/DDBJ databases">
        <title>Salinicoccus cyprini sp. nov., isolated from gastro-intestinal tract of mirror carp, Cyprinus carpio var. specularis, collected from Gobind Sagar Reservoir, Himachal Pradesh, India.</title>
        <authorList>
            <person name="Talwar C."/>
            <person name="Singh A.K."/>
            <person name="Lal R."/>
            <person name="Negi R.K."/>
        </authorList>
    </citation>
    <scope>NUCLEOTIDE SEQUENCE [LARGE SCALE GENOMIC DNA]</scope>
    <source>
        <strain evidence="10 11">CT19</strain>
    </source>
</reference>
<dbReference type="FunFam" id="3.40.50.720:FF:000084">
    <property type="entry name" value="Short-chain dehydrogenase reductase"/>
    <property type="match status" value="1"/>
</dbReference>
<accession>A0A558AR24</accession>
<dbReference type="EC" id="1.1.1.304" evidence="3"/>
<feature type="compositionally biased region" description="Basic and acidic residues" evidence="9">
    <location>
        <begin position="1"/>
        <end position="12"/>
    </location>
</feature>
<keyword evidence="11" id="KW-1185">Reference proteome</keyword>
<evidence type="ECO:0000256" key="3">
    <source>
        <dbReference type="ARBA" id="ARBA00012848"/>
    </source>
</evidence>
<feature type="compositionally biased region" description="Basic and acidic residues" evidence="9">
    <location>
        <begin position="23"/>
        <end position="33"/>
    </location>
</feature>
<comment type="function">
    <text evidence="1">Catalyzes the irreversible reduction of 2,3-butanediol to (S)-acetoin in the presence of NADH.</text>
</comment>
<dbReference type="InterPro" id="IPR036291">
    <property type="entry name" value="NAD(P)-bd_dom_sf"/>
</dbReference>
<dbReference type="InterPro" id="IPR002347">
    <property type="entry name" value="SDR_fam"/>
</dbReference>
<dbReference type="PANTHER" id="PTHR48107:SF16">
    <property type="entry name" value="NADPH-DEPENDENT ALDEHYDE REDUCTASE 1, CHLOROPLASTIC"/>
    <property type="match status" value="1"/>
</dbReference>
<evidence type="ECO:0000256" key="1">
    <source>
        <dbReference type="ARBA" id="ARBA00003200"/>
    </source>
</evidence>
<comment type="caution">
    <text evidence="10">The sequence shown here is derived from an EMBL/GenBank/DDBJ whole genome shotgun (WGS) entry which is preliminary data.</text>
</comment>
<gene>
    <name evidence="10" type="ORF">FO441_11865</name>
</gene>
<dbReference type="RefSeq" id="WP_145290485.1">
    <property type="nucleotide sequence ID" value="NZ_VMSJ01000006.1"/>
</dbReference>
<dbReference type="AlphaFoldDB" id="A0A558AR24"/>
<dbReference type="Pfam" id="PF13561">
    <property type="entry name" value="adh_short_C2"/>
    <property type="match status" value="1"/>
</dbReference>
<keyword evidence="5" id="KW-0560">Oxidoreductase</keyword>
<feature type="region of interest" description="Disordered" evidence="9">
    <location>
        <begin position="1"/>
        <end position="33"/>
    </location>
</feature>
<dbReference type="GO" id="GO:0008206">
    <property type="term" value="P:bile acid metabolic process"/>
    <property type="evidence" value="ECO:0007669"/>
    <property type="project" value="UniProtKB-ARBA"/>
</dbReference>
<evidence type="ECO:0000256" key="5">
    <source>
        <dbReference type="ARBA" id="ARBA00023002"/>
    </source>
</evidence>
<dbReference type="PRINTS" id="PR00080">
    <property type="entry name" value="SDRFAMILY"/>
</dbReference>
<dbReference type="SUPFAM" id="SSF51735">
    <property type="entry name" value="NAD(P)-binding Rossmann-fold domains"/>
    <property type="match status" value="1"/>
</dbReference>
<dbReference type="EMBL" id="VMSJ01000006">
    <property type="protein sequence ID" value="TVT26698.1"/>
    <property type="molecule type" value="Genomic_DNA"/>
</dbReference>
<comment type="similarity">
    <text evidence="2">Belongs to the short-chain dehydrogenases/reductases (SDR) family.</text>
</comment>
<evidence type="ECO:0000256" key="6">
    <source>
        <dbReference type="ARBA" id="ARBA00029989"/>
    </source>
</evidence>
<dbReference type="GO" id="GO:0052588">
    <property type="term" value="F:diacetyl reductase ((S)-acetoin forming) (NAD+) activity"/>
    <property type="evidence" value="ECO:0007669"/>
    <property type="project" value="UniProtKB-EC"/>
</dbReference>
<dbReference type="PANTHER" id="PTHR48107">
    <property type="entry name" value="NADPH-DEPENDENT ALDEHYDE REDUCTASE-LIKE PROTEIN, CHLOROPLASTIC-RELATED"/>
    <property type="match status" value="1"/>
</dbReference>
<dbReference type="CDD" id="cd05355">
    <property type="entry name" value="SDR_c1"/>
    <property type="match status" value="1"/>
</dbReference>
<evidence type="ECO:0000256" key="4">
    <source>
        <dbReference type="ARBA" id="ARBA00016110"/>
    </source>
</evidence>
<sequence length="292" mass="31887">MTEKNKYERVDEAVEGYTQDRQPGIEKDMDPKPVFEDENYKGSEKLKDKVAIITGGDSGIGRAVAIAYAKEGANIVIGYLDEHDDAEKTKEIAESHGVHCETYAFDVKKKEECEKLVKFTIDNFGKLNVLVNHAGVQYPTEDFLDITEAQIRETFETNIYGFIFMAQAAVPHLNKGDAIINTTSVTAYRGSPELIEYSATNGAITSFTRSLSGNLAEKGIRVNGVAPGPIYTPLIPATFSAEKVEKHGGSTPMGRRGQPSELAPSYVMLASNDSSYMTGQVLHVNGGDFITT</sequence>
<protein>
    <recommendedName>
        <fullName evidence="4">Diacetyl reductase [(S)-acetoin forming]</fullName>
        <ecNumber evidence="3">1.1.1.304</ecNumber>
    </recommendedName>
    <alternativeName>
        <fullName evidence="6">Acetoin(diacetyl) reductase</fullName>
    </alternativeName>
    <alternativeName>
        <fullName evidence="7">Meso-2,3-butanediol dehydrogenase</fullName>
    </alternativeName>
</protein>
<proteinExistence type="inferred from homology"/>
<name>A0A558AR24_9STAP</name>
<dbReference type="PRINTS" id="PR00081">
    <property type="entry name" value="GDHRDH"/>
</dbReference>
<evidence type="ECO:0000313" key="11">
    <source>
        <dbReference type="Proteomes" id="UP000315103"/>
    </source>
</evidence>
<organism evidence="10 11">
    <name type="scientific">Salinicoccus cyprini</name>
    <dbReference type="NCBI Taxonomy" id="2493691"/>
    <lineage>
        <taxon>Bacteria</taxon>
        <taxon>Bacillati</taxon>
        <taxon>Bacillota</taxon>
        <taxon>Bacilli</taxon>
        <taxon>Bacillales</taxon>
        <taxon>Staphylococcaceae</taxon>
        <taxon>Salinicoccus</taxon>
    </lineage>
</organism>
<evidence type="ECO:0000256" key="9">
    <source>
        <dbReference type="SAM" id="MobiDB-lite"/>
    </source>
</evidence>
<evidence type="ECO:0000313" key="10">
    <source>
        <dbReference type="EMBL" id="TVT26698.1"/>
    </source>
</evidence>